<sequence>MSRTVFPYQVADIAAIARSLKAQWAEEPRPPGHVELLNMLARAAGYRNFQHFRSQAVAVDALEALPVAAPEVDYAKVQRRLRYFGPDGQFLRWPSKFSDQEPCLWVLWSRVPARETFTERQVNQVLNGFHGFGDPALLRRALVEHKLMARKPDCTAYWRVEQEPPPEMRALIRAVSARLP</sequence>
<feature type="domain" description="DUF2087" evidence="1">
    <location>
        <begin position="92"/>
        <end position="159"/>
    </location>
</feature>
<dbReference type="Proteomes" id="UP000501891">
    <property type="component" value="Chromosome"/>
</dbReference>
<dbReference type="KEGG" id="acru:HHL28_13945"/>
<accession>A0A858R9H2</accession>
<organism evidence="2 3">
    <name type="scientific">Aerophototrophica crusticola</name>
    <dbReference type="NCBI Taxonomy" id="1709002"/>
    <lineage>
        <taxon>Bacteria</taxon>
        <taxon>Pseudomonadati</taxon>
        <taxon>Pseudomonadota</taxon>
        <taxon>Alphaproteobacteria</taxon>
        <taxon>Rhodospirillales</taxon>
        <taxon>Rhodospirillaceae</taxon>
        <taxon>Aerophototrophica</taxon>
    </lineage>
</organism>
<evidence type="ECO:0000313" key="2">
    <source>
        <dbReference type="EMBL" id="QJE74048.1"/>
    </source>
</evidence>
<dbReference type="EMBL" id="CP051775">
    <property type="protein sequence ID" value="QJE74048.1"/>
    <property type="molecule type" value="Genomic_DNA"/>
</dbReference>
<dbReference type="Pfam" id="PF09860">
    <property type="entry name" value="DUF2087"/>
    <property type="match status" value="1"/>
</dbReference>
<name>A0A858R9H2_9PROT</name>
<proteinExistence type="predicted"/>
<gene>
    <name evidence="2" type="ORF">HHL28_13945</name>
</gene>
<evidence type="ECO:0000259" key="1">
    <source>
        <dbReference type="Pfam" id="PF09860"/>
    </source>
</evidence>
<protein>
    <submittedName>
        <fullName evidence="2">DUF2087 domain-containing protein</fullName>
    </submittedName>
</protein>
<dbReference type="InterPro" id="IPR018656">
    <property type="entry name" value="DUF2087"/>
</dbReference>
<reference evidence="2" key="1">
    <citation type="submission" date="2020-04" db="EMBL/GenBank/DDBJ databases">
        <title>A desert anoxygenic phototrophic bacterium fixes CO2 using RubisCO under aerobic conditions.</title>
        <authorList>
            <person name="Tang K."/>
        </authorList>
    </citation>
    <scope>NUCLEOTIDE SEQUENCE [LARGE SCALE GENOMIC DNA]</scope>
    <source>
        <strain evidence="2">MIMtkB3</strain>
    </source>
</reference>
<evidence type="ECO:0000313" key="3">
    <source>
        <dbReference type="Proteomes" id="UP000501891"/>
    </source>
</evidence>
<keyword evidence="3" id="KW-1185">Reference proteome</keyword>
<dbReference type="AlphaFoldDB" id="A0A858R9H2"/>